<comment type="subcellular location">
    <subcellularLocation>
        <location evidence="1">Membrane</location>
    </subcellularLocation>
</comment>
<evidence type="ECO:0000256" key="5">
    <source>
        <dbReference type="SAM" id="Phobius"/>
    </source>
</evidence>
<dbReference type="Proteomes" id="UP000234767">
    <property type="component" value="Unassembled WGS sequence"/>
</dbReference>
<feature type="transmembrane region" description="Helical" evidence="5">
    <location>
        <begin position="20"/>
        <end position="48"/>
    </location>
</feature>
<dbReference type="AlphaFoldDB" id="A0A2I1XAA1"/>
<reference evidence="6 7" key="1">
    <citation type="submission" date="2017-12" db="EMBL/GenBank/DDBJ databases">
        <title>Phylogenetic diversity of female urinary microbiome.</title>
        <authorList>
            <person name="Thomas-White K."/>
            <person name="Wolfe A.J."/>
        </authorList>
    </citation>
    <scope>NUCLEOTIDE SEQUENCE [LARGE SCALE GENOMIC DNA]</scope>
    <source>
        <strain evidence="6 7">UMB0321</strain>
    </source>
</reference>
<gene>
    <name evidence="6" type="ORF">CYK00_09920</name>
</gene>
<dbReference type="GO" id="GO:0016020">
    <property type="term" value="C:membrane"/>
    <property type="evidence" value="ECO:0007669"/>
    <property type="project" value="UniProtKB-SubCell"/>
</dbReference>
<keyword evidence="4 5" id="KW-0472">Membrane</keyword>
<protein>
    <recommendedName>
        <fullName evidence="8">MFS transporter</fullName>
    </recommendedName>
</protein>
<keyword evidence="3 5" id="KW-1133">Transmembrane helix</keyword>
<evidence type="ECO:0000256" key="4">
    <source>
        <dbReference type="ARBA" id="ARBA00023136"/>
    </source>
</evidence>
<organism evidence="6 7">
    <name type="scientific">Neisseria sicca</name>
    <dbReference type="NCBI Taxonomy" id="490"/>
    <lineage>
        <taxon>Bacteria</taxon>
        <taxon>Pseudomonadati</taxon>
        <taxon>Pseudomonadota</taxon>
        <taxon>Betaproteobacteria</taxon>
        <taxon>Neisseriales</taxon>
        <taxon>Neisseriaceae</taxon>
        <taxon>Neisseria</taxon>
    </lineage>
</organism>
<evidence type="ECO:0008006" key="8">
    <source>
        <dbReference type="Google" id="ProtNLM"/>
    </source>
</evidence>
<proteinExistence type="predicted"/>
<keyword evidence="2 5" id="KW-0812">Transmembrane</keyword>
<comment type="caution">
    <text evidence="6">The sequence shown here is derived from an EMBL/GenBank/DDBJ whole genome shotgun (WGS) entry which is preliminary data.</text>
</comment>
<evidence type="ECO:0000313" key="6">
    <source>
        <dbReference type="EMBL" id="PLA39566.1"/>
    </source>
</evidence>
<dbReference type="RefSeq" id="WP_101810718.1">
    <property type="nucleotide sequence ID" value="NZ_PKJO01000014.1"/>
</dbReference>
<sequence length="73" mass="7935">MPDGTLLKPAENRSFATIPAAIPFLFGSIGAGWVFVCFTAMMVLQLVFVMAMMPETKGVPLEELSKSLIKEDV</sequence>
<dbReference type="GO" id="GO:0022857">
    <property type="term" value="F:transmembrane transporter activity"/>
    <property type="evidence" value="ECO:0007669"/>
    <property type="project" value="InterPro"/>
</dbReference>
<evidence type="ECO:0000256" key="2">
    <source>
        <dbReference type="ARBA" id="ARBA00022692"/>
    </source>
</evidence>
<evidence type="ECO:0000313" key="7">
    <source>
        <dbReference type="Proteomes" id="UP000234767"/>
    </source>
</evidence>
<dbReference type="InterPro" id="IPR005828">
    <property type="entry name" value="MFS_sugar_transport-like"/>
</dbReference>
<dbReference type="Pfam" id="PF00083">
    <property type="entry name" value="Sugar_tr"/>
    <property type="match status" value="1"/>
</dbReference>
<name>A0A2I1XAA1_NEISI</name>
<dbReference type="Gene3D" id="1.20.1250.20">
    <property type="entry name" value="MFS general substrate transporter like domains"/>
    <property type="match status" value="1"/>
</dbReference>
<evidence type="ECO:0000256" key="1">
    <source>
        <dbReference type="ARBA" id="ARBA00004370"/>
    </source>
</evidence>
<dbReference type="InterPro" id="IPR036259">
    <property type="entry name" value="MFS_trans_sf"/>
</dbReference>
<dbReference type="SUPFAM" id="SSF103473">
    <property type="entry name" value="MFS general substrate transporter"/>
    <property type="match status" value="1"/>
</dbReference>
<evidence type="ECO:0000256" key="3">
    <source>
        <dbReference type="ARBA" id="ARBA00022989"/>
    </source>
</evidence>
<dbReference type="EMBL" id="PKJO01000014">
    <property type="protein sequence ID" value="PLA39566.1"/>
    <property type="molecule type" value="Genomic_DNA"/>
</dbReference>
<accession>A0A2I1XAA1</accession>